<feature type="compositionally biased region" description="Polar residues" evidence="4">
    <location>
        <begin position="1"/>
        <end position="16"/>
    </location>
</feature>
<dbReference type="InterPro" id="IPR029061">
    <property type="entry name" value="THDP-binding"/>
</dbReference>
<reference evidence="6 7" key="1">
    <citation type="submission" date="2017-04" db="EMBL/GenBank/DDBJ databases">
        <authorList>
            <person name="Afonso C.L."/>
            <person name="Miller P.J."/>
            <person name="Scott M.A."/>
            <person name="Spackman E."/>
            <person name="Goraichik I."/>
            <person name="Dimitrov K.M."/>
            <person name="Suarez D.L."/>
            <person name="Swayne D.E."/>
        </authorList>
    </citation>
    <scope>NUCLEOTIDE SEQUENCE [LARGE SCALE GENOMIC DNA]</scope>
    <source>
        <strain evidence="6 7">DSM 11622</strain>
    </source>
</reference>
<evidence type="ECO:0000313" key="6">
    <source>
        <dbReference type="EMBL" id="SMB98500.1"/>
    </source>
</evidence>
<keyword evidence="3" id="KW-0786">Thiamine pyrophosphate</keyword>
<name>A0A1W1VZ18_9BACT</name>
<dbReference type="InterPro" id="IPR005474">
    <property type="entry name" value="Transketolase_N"/>
</dbReference>
<organism evidence="6 7">
    <name type="scientific">Hymenobacter roseosalivarius DSM 11622</name>
    <dbReference type="NCBI Taxonomy" id="645990"/>
    <lineage>
        <taxon>Bacteria</taxon>
        <taxon>Pseudomonadati</taxon>
        <taxon>Bacteroidota</taxon>
        <taxon>Cytophagia</taxon>
        <taxon>Cytophagales</taxon>
        <taxon>Hymenobacteraceae</taxon>
        <taxon>Hymenobacter</taxon>
    </lineage>
</organism>
<evidence type="ECO:0000256" key="4">
    <source>
        <dbReference type="SAM" id="MobiDB-lite"/>
    </source>
</evidence>
<dbReference type="PANTHER" id="PTHR47514">
    <property type="entry name" value="TRANSKETOLASE N-TERMINAL SECTION-RELATED"/>
    <property type="match status" value="1"/>
</dbReference>
<dbReference type="SUPFAM" id="SSF52518">
    <property type="entry name" value="Thiamin diphosphate-binding fold (THDP-binding)"/>
    <property type="match status" value="1"/>
</dbReference>
<protein>
    <submittedName>
        <fullName evidence="6">Transketolase domain protein</fullName>
    </submittedName>
</protein>
<dbReference type="Proteomes" id="UP000192266">
    <property type="component" value="Unassembled WGS sequence"/>
</dbReference>
<dbReference type="OrthoDB" id="8732661at2"/>
<keyword evidence="7" id="KW-1185">Reference proteome</keyword>
<dbReference type="AlphaFoldDB" id="A0A1W1VZ18"/>
<evidence type="ECO:0000259" key="5">
    <source>
        <dbReference type="Pfam" id="PF00456"/>
    </source>
</evidence>
<accession>A0A1W1VZ18</accession>
<dbReference type="CDD" id="cd02012">
    <property type="entry name" value="TPP_TK"/>
    <property type="match status" value="1"/>
</dbReference>
<dbReference type="STRING" id="645990.SAMN00120144_3440"/>
<evidence type="ECO:0000313" key="7">
    <source>
        <dbReference type="Proteomes" id="UP000192266"/>
    </source>
</evidence>
<evidence type="ECO:0000256" key="2">
    <source>
        <dbReference type="ARBA" id="ARBA00007131"/>
    </source>
</evidence>
<feature type="region of interest" description="Disordered" evidence="4">
    <location>
        <begin position="1"/>
        <end position="20"/>
    </location>
</feature>
<proteinExistence type="inferred from homology"/>
<comment type="similarity">
    <text evidence="2">Belongs to the transketolase family.</text>
</comment>
<evidence type="ECO:0000256" key="1">
    <source>
        <dbReference type="ARBA" id="ARBA00001964"/>
    </source>
</evidence>
<evidence type="ECO:0000256" key="3">
    <source>
        <dbReference type="ARBA" id="ARBA00023052"/>
    </source>
</evidence>
<dbReference type="Pfam" id="PF00456">
    <property type="entry name" value="Transketolase_N"/>
    <property type="match status" value="1"/>
</dbReference>
<dbReference type="Gene3D" id="3.40.50.970">
    <property type="match status" value="1"/>
</dbReference>
<feature type="domain" description="Transketolase N-terminal" evidence="5">
    <location>
        <begin position="26"/>
        <end position="291"/>
    </location>
</feature>
<dbReference type="EMBL" id="FWWW01000083">
    <property type="protein sequence ID" value="SMB98500.1"/>
    <property type="molecule type" value="Genomic_DNA"/>
</dbReference>
<dbReference type="RefSeq" id="WP_084446897.1">
    <property type="nucleotide sequence ID" value="NZ_FWWW01000083.1"/>
</dbReference>
<dbReference type="PANTHER" id="PTHR47514:SF1">
    <property type="entry name" value="TRANSKETOLASE N-TERMINAL SECTION-RELATED"/>
    <property type="match status" value="1"/>
</dbReference>
<sequence length="299" mass="32811">MSQSSSANVQTETSPAQRERSIVELKQIASQVRRDIVRMVHAVNSGHPGGSLGCTDLLVALYFRIMKHNPDFSMEGRDEDLFFLSNGHISPVFYSVLARSGYFPVSELATFRKLNSRLQGHPATEEGLPGVRIASGSLGQGLSVAVGAAQAKKLNKDNRTVYVLMGDGELNEGQVWEAALYAPHRQVDNLIAIVDRNGQQIDGSTKEIMNLGSLRAKFEAFGWRVLETDGNDLEKLIATLEEARQLLGQGQPVMVLMDTQMGAGVDFMMGSHKWHGVAPNDEQLEKALQQLLVEEASDY</sequence>
<gene>
    <name evidence="6" type="ORF">SAMN00120144_3440</name>
</gene>
<comment type="cofactor">
    <cofactor evidence="1">
        <name>thiamine diphosphate</name>
        <dbReference type="ChEBI" id="CHEBI:58937"/>
    </cofactor>
</comment>